<dbReference type="EMBL" id="SNRW01044477">
    <property type="protein sequence ID" value="KAA6324044.1"/>
    <property type="molecule type" value="Genomic_DNA"/>
</dbReference>
<dbReference type="Proteomes" id="UP000324800">
    <property type="component" value="Unassembled WGS sequence"/>
</dbReference>
<sequence>MKGEMIRLERQQFIGPNQSSDVRIPAIRNIALDKICQFGGNEFIIRMMNLRQKKQNRDIIRLATKIVQDYGMTEYEDADMMQDGQFVDTFGSLVQRITQPDPDLIN</sequence>
<reference evidence="1 2" key="1">
    <citation type="submission" date="2019-03" db="EMBL/GenBank/DDBJ databases">
        <title>Single cell metagenomics reveals metabolic interactions within the superorganism composed of flagellate Streblomastix strix and complex community of Bacteroidetes bacteria on its surface.</title>
        <authorList>
            <person name="Treitli S.C."/>
            <person name="Kolisko M."/>
            <person name="Husnik F."/>
            <person name="Keeling P."/>
            <person name="Hampl V."/>
        </authorList>
    </citation>
    <scope>NUCLEOTIDE SEQUENCE [LARGE SCALE GENOMIC DNA]</scope>
    <source>
        <strain evidence="1">ST1C</strain>
    </source>
</reference>
<evidence type="ECO:0000313" key="2">
    <source>
        <dbReference type="Proteomes" id="UP000324800"/>
    </source>
</evidence>
<organism evidence="1 2">
    <name type="scientific">Streblomastix strix</name>
    <dbReference type="NCBI Taxonomy" id="222440"/>
    <lineage>
        <taxon>Eukaryota</taxon>
        <taxon>Metamonada</taxon>
        <taxon>Preaxostyla</taxon>
        <taxon>Oxymonadida</taxon>
        <taxon>Streblomastigidae</taxon>
        <taxon>Streblomastix</taxon>
    </lineage>
</organism>
<comment type="caution">
    <text evidence="1">The sequence shown here is derived from an EMBL/GenBank/DDBJ whole genome shotgun (WGS) entry which is preliminary data.</text>
</comment>
<feature type="non-terminal residue" evidence="1">
    <location>
        <position position="106"/>
    </location>
</feature>
<accession>A0A5J4QSK8</accession>
<dbReference type="AlphaFoldDB" id="A0A5J4QSK8"/>
<protein>
    <submittedName>
        <fullName evidence="1">Uncharacterized protein</fullName>
    </submittedName>
</protein>
<evidence type="ECO:0000313" key="1">
    <source>
        <dbReference type="EMBL" id="KAA6324044.1"/>
    </source>
</evidence>
<proteinExistence type="predicted"/>
<gene>
    <name evidence="1" type="ORF">EZS28_054237</name>
</gene>
<name>A0A5J4QSK8_9EUKA</name>